<protein>
    <submittedName>
        <fullName evidence="1">Uncharacterized protein</fullName>
    </submittedName>
</protein>
<sequence>MGPHWFAVTRLADNRLSGLMREIAELIDSETDPRTLSDLRVSLETLASGAHCKAWHLSKGKMR</sequence>
<accession>A0A6J7WZ99</accession>
<gene>
    <name evidence="1" type="ORF">UFOVP368_65</name>
</gene>
<proteinExistence type="predicted"/>
<evidence type="ECO:0000313" key="1">
    <source>
        <dbReference type="EMBL" id="CAB5223137.1"/>
    </source>
</evidence>
<name>A0A6J7WZ99_9CAUD</name>
<organism evidence="1">
    <name type="scientific">uncultured Caudovirales phage</name>
    <dbReference type="NCBI Taxonomy" id="2100421"/>
    <lineage>
        <taxon>Viruses</taxon>
        <taxon>Duplodnaviria</taxon>
        <taxon>Heunggongvirae</taxon>
        <taxon>Uroviricota</taxon>
        <taxon>Caudoviricetes</taxon>
        <taxon>Peduoviridae</taxon>
        <taxon>Maltschvirus</taxon>
        <taxon>Maltschvirus maltsch</taxon>
    </lineage>
</organism>
<dbReference type="EMBL" id="LR798303">
    <property type="protein sequence ID" value="CAB5223137.1"/>
    <property type="molecule type" value="Genomic_DNA"/>
</dbReference>
<reference evidence="1" key="1">
    <citation type="submission" date="2020-05" db="EMBL/GenBank/DDBJ databases">
        <authorList>
            <person name="Chiriac C."/>
            <person name="Salcher M."/>
            <person name="Ghai R."/>
            <person name="Kavagutti S V."/>
        </authorList>
    </citation>
    <scope>NUCLEOTIDE SEQUENCE</scope>
</reference>